<name>A0ACC2VQ52_9TREE</name>
<accession>A0ACC2VQ52</accession>
<evidence type="ECO:0000313" key="1">
    <source>
        <dbReference type="EMBL" id="KAJ9101560.1"/>
    </source>
</evidence>
<protein>
    <submittedName>
        <fullName evidence="1">Uncharacterized protein</fullName>
    </submittedName>
</protein>
<keyword evidence="2" id="KW-1185">Reference proteome</keyword>
<sequence>MSEDFEESFRVKKVGEWKWEGVHPLKLPLRLARGVYGGHTVAQTLLVGIESAPGYIPNSFHSYFIGPGDSTVPMQYFVTELHTGKNFASRYIKVVQKGTVRLNCLVSLTKKGAKPGPDTQVAPPKLLDTTDPDTLEQVVHTTYIRNAYPPEFVDKSLAQDELKIPASERWITLFHKIEQDHEFKDPKFNFIGLADLSDSVILTTLARALHMPWNSTVNNKRREYDEEKDARKLMPISLNMMHIYHYNAMSMDHHIYFHTDDYENGFDLINNWLTFHYQFRVHSNNRTLVRVYAYNREGTCVATIIQEGLTYLQDGVSDNAKI</sequence>
<comment type="caution">
    <text evidence="1">The sequence shown here is derived from an EMBL/GenBank/DDBJ whole genome shotgun (WGS) entry which is preliminary data.</text>
</comment>
<evidence type="ECO:0000313" key="2">
    <source>
        <dbReference type="Proteomes" id="UP001241377"/>
    </source>
</evidence>
<organism evidence="1 2">
    <name type="scientific">Naganishia cerealis</name>
    <dbReference type="NCBI Taxonomy" id="610337"/>
    <lineage>
        <taxon>Eukaryota</taxon>
        <taxon>Fungi</taxon>
        <taxon>Dikarya</taxon>
        <taxon>Basidiomycota</taxon>
        <taxon>Agaricomycotina</taxon>
        <taxon>Tremellomycetes</taxon>
        <taxon>Filobasidiales</taxon>
        <taxon>Filobasidiaceae</taxon>
        <taxon>Naganishia</taxon>
    </lineage>
</organism>
<proteinExistence type="predicted"/>
<reference evidence="1" key="1">
    <citation type="submission" date="2023-04" db="EMBL/GenBank/DDBJ databases">
        <title>Draft Genome sequencing of Naganishia species isolated from polar environments using Oxford Nanopore Technology.</title>
        <authorList>
            <person name="Leo P."/>
            <person name="Venkateswaran K."/>
        </authorList>
    </citation>
    <scope>NUCLEOTIDE SEQUENCE</scope>
    <source>
        <strain evidence="1">MNA-CCFEE 5261</strain>
    </source>
</reference>
<dbReference type="Proteomes" id="UP001241377">
    <property type="component" value="Unassembled WGS sequence"/>
</dbReference>
<gene>
    <name evidence="1" type="ORF">QFC19_005057</name>
</gene>
<dbReference type="EMBL" id="JASBWR010000056">
    <property type="protein sequence ID" value="KAJ9101560.1"/>
    <property type="molecule type" value="Genomic_DNA"/>
</dbReference>